<evidence type="ECO:0000256" key="7">
    <source>
        <dbReference type="ARBA" id="ARBA00023316"/>
    </source>
</evidence>
<dbReference type="InterPro" id="IPR011050">
    <property type="entry name" value="Pectin_lyase_fold/virulence"/>
</dbReference>
<dbReference type="InterPro" id="IPR000743">
    <property type="entry name" value="Glyco_hydro_28"/>
</dbReference>
<dbReference type="Gramene" id="ESQ35087">
    <property type="protein sequence ID" value="ESQ35087"/>
    <property type="gene ID" value="EUTSA_v10009641mg"/>
</dbReference>
<dbReference type="SUPFAM" id="SSF51126">
    <property type="entry name" value="Pectin lyase-like"/>
    <property type="match status" value="1"/>
</dbReference>
<evidence type="ECO:0000313" key="12">
    <source>
        <dbReference type="Proteomes" id="UP000030689"/>
    </source>
</evidence>
<dbReference type="PROSITE" id="PS00502">
    <property type="entry name" value="POLYGALACTURONASE"/>
    <property type="match status" value="1"/>
</dbReference>
<evidence type="ECO:0000256" key="3">
    <source>
        <dbReference type="ARBA" id="ARBA00022512"/>
    </source>
</evidence>
<comment type="similarity">
    <text evidence="2 9">Belongs to the glycosyl hydrolase 28 family.</text>
</comment>
<dbReference type="Proteomes" id="UP000030689">
    <property type="component" value="Unassembled WGS sequence"/>
</dbReference>
<keyword evidence="5 9" id="KW-0378">Hydrolase</keyword>
<keyword evidence="3" id="KW-0134">Cell wall</keyword>
<dbReference type="InterPro" id="IPR012334">
    <property type="entry name" value="Pectin_lyas_fold"/>
</dbReference>
<comment type="subcellular location">
    <subcellularLocation>
        <location evidence="1">Secreted</location>
        <location evidence="1">Cell wall</location>
    </subcellularLocation>
</comment>
<reference evidence="11 12" key="1">
    <citation type="journal article" date="2013" name="Front. Plant Sci.">
        <title>The Reference Genome of the Halophytic Plant Eutrema salsugineum.</title>
        <authorList>
            <person name="Yang R."/>
            <person name="Jarvis D.E."/>
            <person name="Chen H."/>
            <person name="Beilstein M.A."/>
            <person name="Grimwood J."/>
            <person name="Jenkins J."/>
            <person name="Shu S."/>
            <person name="Prochnik S."/>
            <person name="Xin M."/>
            <person name="Ma C."/>
            <person name="Schmutz J."/>
            <person name="Wing R.A."/>
            <person name="Mitchell-Olds T."/>
            <person name="Schumaker K.S."/>
            <person name="Wang X."/>
        </authorList>
    </citation>
    <scope>NUCLEOTIDE SEQUENCE [LARGE SCALE GENOMIC DNA]</scope>
</reference>
<evidence type="ECO:0000256" key="4">
    <source>
        <dbReference type="ARBA" id="ARBA00022525"/>
    </source>
</evidence>
<organism evidence="11 12">
    <name type="scientific">Eutrema salsugineum</name>
    <name type="common">Saltwater cress</name>
    <name type="synonym">Sisymbrium salsugineum</name>
    <dbReference type="NCBI Taxonomy" id="72664"/>
    <lineage>
        <taxon>Eukaryota</taxon>
        <taxon>Viridiplantae</taxon>
        <taxon>Streptophyta</taxon>
        <taxon>Embryophyta</taxon>
        <taxon>Tracheophyta</taxon>
        <taxon>Spermatophyta</taxon>
        <taxon>Magnoliopsida</taxon>
        <taxon>eudicotyledons</taxon>
        <taxon>Gunneridae</taxon>
        <taxon>Pentapetalae</taxon>
        <taxon>rosids</taxon>
        <taxon>malvids</taxon>
        <taxon>Brassicales</taxon>
        <taxon>Brassicaceae</taxon>
        <taxon>Eutremeae</taxon>
        <taxon>Eutrema</taxon>
    </lineage>
</organism>
<evidence type="ECO:0000256" key="1">
    <source>
        <dbReference type="ARBA" id="ARBA00004191"/>
    </source>
</evidence>
<evidence type="ECO:0000256" key="6">
    <source>
        <dbReference type="ARBA" id="ARBA00023295"/>
    </source>
</evidence>
<keyword evidence="12" id="KW-1185">Reference proteome</keyword>
<accession>V4KYK4</accession>
<feature type="chain" id="PRO_5004720187" description="Pectate lyase superfamily protein domain-containing protein" evidence="10">
    <location>
        <begin position="23"/>
        <end position="401"/>
    </location>
</feature>
<evidence type="ECO:0008006" key="13">
    <source>
        <dbReference type="Google" id="ProtNLM"/>
    </source>
</evidence>
<evidence type="ECO:0000256" key="2">
    <source>
        <dbReference type="ARBA" id="ARBA00008834"/>
    </source>
</evidence>
<feature type="signal peptide" evidence="10">
    <location>
        <begin position="1"/>
        <end position="22"/>
    </location>
</feature>
<evidence type="ECO:0000313" key="11">
    <source>
        <dbReference type="EMBL" id="ESQ35087.1"/>
    </source>
</evidence>
<dbReference type="OrthoDB" id="187139at2759"/>
<dbReference type="FunFam" id="2.160.20.10:FF:000004">
    <property type="entry name" value="Pectin lyase-like superfamily protein"/>
    <property type="match status" value="1"/>
</dbReference>
<dbReference type="GO" id="GO:0071555">
    <property type="term" value="P:cell wall organization"/>
    <property type="evidence" value="ECO:0007669"/>
    <property type="project" value="UniProtKB-KW"/>
</dbReference>
<proteinExistence type="inferred from homology"/>
<dbReference type="GO" id="GO:0005975">
    <property type="term" value="P:carbohydrate metabolic process"/>
    <property type="evidence" value="ECO:0007669"/>
    <property type="project" value="InterPro"/>
</dbReference>
<keyword evidence="10" id="KW-0732">Signal</keyword>
<dbReference type="eggNOG" id="ENOG502QRSR">
    <property type="taxonomic scope" value="Eukaryota"/>
</dbReference>
<evidence type="ECO:0000256" key="5">
    <source>
        <dbReference type="ARBA" id="ARBA00022801"/>
    </source>
</evidence>
<keyword evidence="7" id="KW-0961">Cell wall biogenesis/degradation</keyword>
<evidence type="ECO:0000256" key="9">
    <source>
        <dbReference type="RuleBase" id="RU361169"/>
    </source>
</evidence>
<keyword evidence="6 9" id="KW-0326">Glycosidase</keyword>
<sequence>MACVTNVIEILCLFILFVVVASRPDTGKNFDVRTYGAKGDGITDSANAFMKAWKDACAQSGSSRIYIPRETFYMSDVSFKGPCKGKIVFFLSGTLLSPVNANKFKQEAWIDFQYVDNLVISGGGTIDGQGSHSWSSNMNDCGAGAMNRRRTPNMKFHSVTNSSLIGLKSLNSKSEHLSIYRVDHFNITGVNITAPGNSPNTDGIKIGHSKNMKIWDSHIGTGDDCIAILSGNSNFDIHNITCGPGHGISVGSLGRNKEEKNVEGFRVRDTVFTGTSDGIRLKTWESSVSEITVSQLLYENIQMVDVKYPINIEQNYCPCPPCPKLGDSHVQIRNVTLKNIWGTSRNKVAVKMHCSKTFPCKDIQLIDINITHNGPGGPATALCENVRGSARGKMVPPSCFK</sequence>
<dbReference type="STRING" id="72664.V4KYK4"/>
<dbReference type="KEGG" id="eus:EUTSA_v10009641mg"/>
<dbReference type="PANTHER" id="PTHR31375">
    <property type="match status" value="1"/>
</dbReference>
<gene>
    <name evidence="11" type="ORF">EUTSA_v10009641mg</name>
</gene>
<dbReference type="Gene3D" id="2.160.20.10">
    <property type="entry name" value="Single-stranded right-handed beta-helix, Pectin lyase-like"/>
    <property type="match status" value="1"/>
</dbReference>
<feature type="active site" evidence="8">
    <location>
        <position position="246"/>
    </location>
</feature>
<protein>
    <recommendedName>
        <fullName evidence="13">Pectate lyase superfamily protein domain-containing protein</fullName>
    </recommendedName>
</protein>
<dbReference type="EMBL" id="KI517683">
    <property type="protein sequence ID" value="ESQ35087.1"/>
    <property type="molecule type" value="Genomic_DNA"/>
</dbReference>
<dbReference type="AlphaFoldDB" id="V4KYK4"/>
<keyword evidence="4" id="KW-0964">Secreted</keyword>
<dbReference type="GO" id="GO:0004650">
    <property type="term" value="F:polygalacturonase activity"/>
    <property type="evidence" value="ECO:0007669"/>
    <property type="project" value="InterPro"/>
</dbReference>
<evidence type="ECO:0000256" key="10">
    <source>
        <dbReference type="SAM" id="SignalP"/>
    </source>
</evidence>
<name>V4KYK4_EUTSA</name>
<dbReference type="Pfam" id="PF00295">
    <property type="entry name" value="Glyco_hydro_28"/>
    <property type="match status" value="1"/>
</dbReference>
<evidence type="ECO:0000256" key="8">
    <source>
        <dbReference type="PROSITE-ProRule" id="PRU10052"/>
    </source>
</evidence>